<reference evidence="8" key="1">
    <citation type="journal article" date="2014" name="Front. Microbiol.">
        <title>High frequency of phylogenetically diverse reductive dehalogenase-homologous genes in deep subseafloor sedimentary metagenomes.</title>
        <authorList>
            <person name="Kawai M."/>
            <person name="Futagami T."/>
            <person name="Toyoda A."/>
            <person name="Takaki Y."/>
            <person name="Nishi S."/>
            <person name="Hori S."/>
            <person name="Arai W."/>
            <person name="Tsubouchi T."/>
            <person name="Morono Y."/>
            <person name="Uchiyama I."/>
            <person name="Ito T."/>
            <person name="Fujiyama A."/>
            <person name="Inagaki F."/>
            <person name="Takami H."/>
        </authorList>
    </citation>
    <scope>NUCLEOTIDE SEQUENCE</scope>
    <source>
        <strain evidence="8">Expedition CK06-06</strain>
    </source>
</reference>
<evidence type="ECO:0000256" key="6">
    <source>
        <dbReference type="ARBA" id="ARBA00022833"/>
    </source>
</evidence>
<evidence type="ECO:0000256" key="4">
    <source>
        <dbReference type="ARBA" id="ARBA00022801"/>
    </source>
</evidence>
<dbReference type="InterPro" id="IPR005920">
    <property type="entry name" value="HutI"/>
</dbReference>
<gene>
    <name evidence="8" type="ORF">S06H3_25401</name>
</gene>
<dbReference type="SUPFAM" id="SSF51556">
    <property type="entry name" value="Metallo-dependent hydrolases"/>
    <property type="match status" value="1"/>
</dbReference>
<keyword evidence="5" id="KW-0369">Histidine metabolism</keyword>
<keyword evidence="3" id="KW-0479">Metal-binding</keyword>
<dbReference type="GO" id="GO:0046872">
    <property type="term" value="F:metal ion binding"/>
    <property type="evidence" value="ECO:0007669"/>
    <property type="project" value="UniProtKB-KW"/>
</dbReference>
<evidence type="ECO:0000256" key="3">
    <source>
        <dbReference type="ARBA" id="ARBA00022723"/>
    </source>
</evidence>
<proteinExistence type="predicted"/>
<evidence type="ECO:0000256" key="5">
    <source>
        <dbReference type="ARBA" id="ARBA00022808"/>
    </source>
</evidence>
<accession>X1N2V6</accession>
<keyword evidence="6" id="KW-0862">Zinc</keyword>
<dbReference type="InterPro" id="IPR032466">
    <property type="entry name" value="Metal_Hydrolase"/>
</dbReference>
<keyword evidence="7" id="KW-0408">Iron</keyword>
<comment type="pathway">
    <text evidence="1">Amino-acid degradation.</text>
</comment>
<evidence type="ECO:0000256" key="2">
    <source>
        <dbReference type="ARBA" id="ARBA00012864"/>
    </source>
</evidence>
<dbReference type="AlphaFoldDB" id="X1N2V6"/>
<sequence>MLNTKKEGIIICDIAELFLGSIHKYEPVYANEKPDALVIKDGKIESIGETTRIFADYSRNDYDIINCNSRKIVCSGFVDSHTHLVFAGNRSHELSMKIKGKSYLEIAKAGGGINYTVKETRNASEEELSRLAIQRLDQMLLHGTTTIEAKTGYGLTPESEMKLLKVTNELNNKHTIDIIPTFLGCHIKPEDFTGNNWDYVELMIQLLPEIKRFNMANFVDIWVDYGAFSIEESTAFLTAAKENGFDLRIHADEMENVGAAIMAASMGAVSADHLLKAEAISASAMADADVVANLLPG</sequence>
<evidence type="ECO:0000313" key="8">
    <source>
        <dbReference type="EMBL" id="GAI21190.1"/>
    </source>
</evidence>
<dbReference type="GO" id="GO:0005737">
    <property type="term" value="C:cytoplasm"/>
    <property type="evidence" value="ECO:0007669"/>
    <property type="project" value="InterPro"/>
</dbReference>
<name>X1N2V6_9ZZZZ</name>
<feature type="non-terminal residue" evidence="8">
    <location>
        <position position="297"/>
    </location>
</feature>
<dbReference type="InterPro" id="IPR011059">
    <property type="entry name" value="Metal-dep_hydrolase_composite"/>
</dbReference>
<organism evidence="8">
    <name type="scientific">marine sediment metagenome</name>
    <dbReference type="NCBI Taxonomy" id="412755"/>
    <lineage>
        <taxon>unclassified sequences</taxon>
        <taxon>metagenomes</taxon>
        <taxon>ecological metagenomes</taxon>
    </lineage>
</organism>
<dbReference type="EMBL" id="BARV01014619">
    <property type="protein sequence ID" value="GAI21190.1"/>
    <property type="molecule type" value="Genomic_DNA"/>
</dbReference>
<comment type="caution">
    <text evidence="8">The sequence shown here is derived from an EMBL/GenBank/DDBJ whole genome shotgun (WGS) entry which is preliminary data.</text>
</comment>
<dbReference type="GO" id="GO:0019556">
    <property type="term" value="P:L-histidine catabolic process to glutamate and formamide"/>
    <property type="evidence" value="ECO:0007669"/>
    <property type="project" value="InterPro"/>
</dbReference>
<dbReference type="PANTHER" id="PTHR42752">
    <property type="entry name" value="IMIDAZOLONEPROPIONASE"/>
    <property type="match status" value="1"/>
</dbReference>
<dbReference type="PANTHER" id="PTHR42752:SF1">
    <property type="entry name" value="IMIDAZOLONEPROPIONASE-RELATED"/>
    <property type="match status" value="1"/>
</dbReference>
<dbReference type="Gene3D" id="3.20.20.140">
    <property type="entry name" value="Metal-dependent hydrolases"/>
    <property type="match status" value="1"/>
</dbReference>
<dbReference type="EC" id="3.5.2.7" evidence="2"/>
<protein>
    <recommendedName>
        <fullName evidence="2">imidazolonepropionase</fullName>
        <ecNumber evidence="2">3.5.2.7</ecNumber>
    </recommendedName>
</protein>
<keyword evidence="4" id="KW-0378">Hydrolase</keyword>
<evidence type="ECO:0000256" key="7">
    <source>
        <dbReference type="ARBA" id="ARBA00023004"/>
    </source>
</evidence>
<evidence type="ECO:0000256" key="1">
    <source>
        <dbReference type="ARBA" id="ARBA00005023"/>
    </source>
</evidence>
<dbReference type="SUPFAM" id="SSF51338">
    <property type="entry name" value="Composite domain of metallo-dependent hydrolases"/>
    <property type="match status" value="1"/>
</dbReference>
<dbReference type="GO" id="GO:0050480">
    <property type="term" value="F:imidazolonepropionase activity"/>
    <property type="evidence" value="ECO:0007669"/>
    <property type="project" value="UniProtKB-EC"/>
</dbReference>